<dbReference type="Pfam" id="PF09900">
    <property type="entry name" value="DUF2127"/>
    <property type="match status" value="1"/>
</dbReference>
<accession>A0ABS4YTT7</accession>
<name>A0ABS4YTT7_9MICC</name>
<keyword evidence="3" id="KW-1185">Reference proteome</keyword>
<feature type="transmembrane region" description="Helical" evidence="1">
    <location>
        <begin position="130"/>
        <end position="149"/>
    </location>
</feature>
<dbReference type="InterPro" id="IPR021125">
    <property type="entry name" value="DUF2127"/>
</dbReference>
<sequence>MKITQKFDWWARLFYVGIIVKGLDGVLELIAGTLLLFTAPDRIRQLAILVTQPELTEDPNDFIATHILRGADSLTDHVVLFTAFYLLAHGIVKVVLVAALLRNKLWAYPWMIVVLAIFILYQFYQLAVTPSAGLVALTLFDILIVVLTWHEYRRHRTRLGQKDGTA</sequence>
<keyword evidence="1" id="KW-1133">Transmembrane helix</keyword>
<dbReference type="InterPro" id="IPR014591">
    <property type="entry name" value="UCP034455"/>
</dbReference>
<feature type="transmembrane region" description="Helical" evidence="1">
    <location>
        <begin position="78"/>
        <end position="98"/>
    </location>
</feature>
<feature type="transmembrane region" description="Helical" evidence="1">
    <location>
        <begin position="12"/>
        <end position="37"/>
    </location>
</feature>
<keyword evidence="1" id="KW-0472">Membrane</keyword>
<keyword evidence="1" id="KW-0812">Transmembrane</keyword>
<dbReference type="EMBL" id="JAGIOI010000001">
    <property type="protein sequence ID" value="MBP2412210.1"/>
    <property type="molecule type" value="Genomic_DNA"/>
</dbReference>
<dbReference type="PIRSF" id="PIRSF034455">
    <property type="entry name" value="UCP034455"/>
    <property type="match status" value="1"/>
</dbReference>
<comment type="caution">
    <text evidence="2">The sequence shown here is derived from an EMBL/GenBank/DDBJ whole genome shotgun (WGS) entry which is preliminary data.</text>
</comment>
<evidence type="ECO:0000256" key="1">
    <source>
        <dbReference type="SAM" id="Phobius"/>
    </source>
</evidence>
<proteinExistence type="predicted"/>
<organism evidence="2 3">
    <name type="scientific">Arthrobacter stackebrandtii</name>
    <dbReference type="NCBI Taxonomy" id="272161"/>
    <lineage>
        <taxon>Bacteria</taxon>
        <taxon>Bacillati</taxon>
        <taxon>Actinomycetota</taxon>
        <taxon>Actinomycetes</taxon>
        <taxon>Micrococcales</taxon>
        <taxon>Micrococcaceae</taxon>
        <taxon>Arthrobacter</taxon>
    </lineage>
</organism>
<dbReference type="RefSeq" id="WP_209677908.1">
    <property type="nucleotide sequence ID" value="NZ_JAGIOI010000001.1"/>
</dbReference>
<reference evidence="2 3" key="1">
    <citation type="submission" date="2021-03" db="EMBL/GenBank/DDBJ databases">
        <title>Sequencing the genomes of 1000 actinobacteria strains.</title>
        <authorList>
            <person name="Klenk H.-P."/>
        </authorList>
    </citation>
    <scope>NUCLEOTIDE SEQUENCE [LARGE SCALE GENOMIC DNA]</scope>
    <source>
        <strain evidence="2 3">DSM 16005</strain>
    </source>
</reference>
<protein>
    <submittedName>
        <fullName evidence="2">Membrane protein</fullName>
    </submittedName>
</protein>
<evidence type="ECO:0000313" key="3">
    <source>
        <dbReference type="Proteomes" id="UP000711614"/>
    </source>
</evidence>
<evidence type="ECO:0000313" key="2">
    <source>
        <dbReference type="EMBL" id="MBP2412210.1"/>
    </source>
</evidence>
<dbReference type="Proteomes" id="UP000711614">
    <property type="component" value="Unassembled WGS sequence"/>
</dbReference>
<gene>
    <name evidence="2" type="ORF">JOF48_001009</name>
</gene>
<feature type="transmembrane region" description="Helical" evidence="1">
    <location>
        <begin position="105"/>
        <end position="124"/>
    </location>
</feature>